<evidence type="ECO:0000256" key="6">
    <source>
        <dbReference type="ARBA" id="ARBA00047745"/>
    </source>
</evidence>
<evidence type="ECO:0000313" key="10">
    <source>
        <dbReference type="EMBL" id="TDX45304.1"/>
    </source>
</evidence>
<comment type="function">
    <text evidence="8">Catalyzes the ATP-dependent phosphorylation of fructose-l-phosphate to fructose-l,6-bisphosphate.</text>
</comment>
<dbReference type="UniPathway" id="UPA00704">
    <property type="reaction ID" value="UER00715"/>
</dbReference>
<dbReference type="GO" id="GO:2001059">
    <property type="term" value="P:D-tagatose 6-phosphate catabolic process"/>
    <property type="evidence" value="ECO:0007669"/>
    <property type="project" value="UniProtKB-UniPathway"/>
</dbReference>
<dbReference type="PANTHER" id="PTHR46566:SF2">
    <property type="entry name" value="ATP-DEPENDENT 6-PHOSPHOFRUCTOKINASE ISOZYME 2"/>
    <property type="match status" value="1"/>
</dbReference>
<dbReference type="PROSITE" id="PS00583">
    <property type="entry name" value="PFKB_KINASES_1"/>
    <property type="match status" value="1"/>
</dbReference>
<evidence type="ECO:0000256" key="2">
    <source>
        <dbReference type="ARBA" id="ARBA00022679"/>
    </source>
</evidence>
<dbReference type="GO" id="GO:0005988">
    <property type="term" value="P:lactose metabolic process"/>
    <property type="evidence" value="ECO:0007669"/>
    <property type="project" value="UniProtKB-KW"/>
</dbReference>
<evidence type="ECO:0000256" key="8">
    <source>
        <dbReference type="RuleBase" id="RU369061"/>
    </source>
</evidence>
<comment type="pathway">
    <text evidence="7">Carbohydrate metabolism; D-tagatose 6-phosphate degradation; D-glyceraldehyde 3-phosphate and glycerone phosphate from D-tagatose 6-phosphate: step 1/2.</text>
</comment>
<dbReference type="GO" id="GO:0005524">
    <property type="term" value="F:ATP binding"/>
    <property type="evidence" value="ECO:0007669"/>
    <property type="project" value="UniProtKB-UniRule"/>
</dbReference>
<comment type="similarity">
    <text evidence="1">Belongs to the carbohydrate kinase pfkB family.</text>
</comment>
<comment type="similarity">
    <text evidence="7">Belongs to the carbohydrate kinase PfkB family. LacC subfamily.</text>
</comment>
<comment type="caution">
    <text evidence="10">The sequence shown here is derived from an EMBL/GenBank/DDBJ whole genome shotgun (WGS) entry which is preliminary data.</text>
</comment>
<evidence type="ECO:0000256" key="7">
    <source>
        <dbReference type="PIRNR" id="PIRNR000535"/>
    </source>
</evidence>
<evidence type="ECO:0000256" key="1">
    <source>
        <dbReference type="ARBA" id="ARBA00005380"/>
    </source>
</evidence>
<dbReference type="NCBIfam" id="TIGR03168">
    <property type="entry name" value="1-PFK"/>
    <property type="match status" value="1"/>
</dbReference>
<feature type="domain" description="Carbohydrate kinase PfkB" evidence="9">
    <location>
        <begin position="7"/>
        <end position="294"/>
    </location>
</feature>
<reference evidence="10 11" key="1">
    <citation type="submission" date="2019-03" db="EMBL/GenBank/DDBJ databases">
        <title>Subsurface microbial communities from deep shales in Ohio and West Virginia, USA.</title>
        <authorList>
            <person name="Wrighton K."/>
        </authorList>
    </citation>
    <scope>NUCLEOTIDE SEQUENCE [LARGE SCALE GENOMIC DNA]</scope>
    <source>
        <strain evidence="10 11">MSL 6dP</strain>
    </source>
</reference>
<dbReference type="RefSeq" id="WP_134118940.1">
    <property type="nucleotide sequence ID" value="NZ_SOEG01000046.1"/>
</dbReference>
<evidence type="ECO:0000256" key="3">
    <source>
        <dbReference type="ARBA" id="ARBA00022741"/>
    </source>
</evidence>
<dbReference type="InterPro" id="IPR011611">
    <property type="entry name" value="PfkB_dom"/>
</dbReference>
<comment type="catalytic activity">
    <reaction evidence="6 8">
        <text>beta-D-fructose 1-phosphate + ATP = beta-D-fructose 1,6-bisphosphate + ADP + H(+)</text>
        <dbReference type="Rhea" id="RHEA:14213"/>
        <dbReference type="ChEBI" id="CHEBI:15378"/>
        <dbReference type="ChEBI" id="CHEBI:30616"/>
        <dbReference type="ChEBI" id="CHEBI:32966"/>
        <dbReference type="ChEBI" id="CHEBI:138881"/>
        <dbReference type="ChEBI" id="CHEBI:456216"/>
        <dbReference type="EC" id="2.7.1.56"/>
    </reaction>
</comment>
<dbReference type="GO" id="GO:0005829">
    <property type="term" value="C:cytosol"/>
    <property type="evidence" value="ECO:0007669"/>
    <property type="project" value="TreeGrafter"/>
</dbReference>
<dbReference type="GO" id="GO:0016052">
    <property type="term" value="P:carbohydrate catabolic process"/>
    <property type="evidence" value="ECO:0007669"/>
    <property type="project" value="UniProtKB-ARBA"/>
</dbReference>
<keyword evidence="2 7" id="KW-0808">Transferase</keyword>
<dbReference type="GO" id="GO:0008662">
    <property type="term" value="F:1-phosphofructokinase activity"/>
    <property type="evidence" value="ECO:0007669"/>
    <property type="project" value="UniProtKB-UniRule"/>
</dbReference>
<dbReference type="STRING" id="926561.GCA_000379025_02371"/>
<dbReference type="PIRSF" id="PIRSF000535">
    <property type="entry name" value="1PFK/6PFK/LacC"/>
    <property type="match status" value="1"/>
</dbReference>
<evidence type="ECO:0000313" key="11">
    <source>
        <dbReference type="Proteomes" id="UP000295832"/>
    </source>
</evidence>
<dbReference type="InterPro" id="IPR002173">
    <property type="entry name" value="Carboh/pur_kinase_PfkB_CS"/>
</dbReference>
<dbReference type="EC" id="2.7.1.144" evidence="7"/>
<dbReference type="FunFam" id="3.40.1190.20:FF:000001">
    <property type="entry name" value="Phosphofructokinase"/>
    <property type="match status" value="1"/>
</dbReference>
<keyword evidence="5 7" id="KW-0067">ATP-binding</keyword>
<comment type="catalytic activity">
    <reaction evidence="7">
        <text>D-tagatofuranose 6-phosphate + ATP = D-tagatofuranose 1,6-bisphosphate + ADP + H(+)</text>
        <dbReference type="Rhea" id="RHEA:12420"/>
        <dbReference type="ChEBI" id="CHEBI:15378"/>
        <dbReference type="ChEBI" id="CHEBI:30616"/>
        <dbReference type="ChEBI" id="CHEBI:58694"/>
        <dbReference type="ChEBI" id="CHEBI:58695"/>
        <dbReference type="ChEBI" id="CHEBI:456216"/>
        <dbReference type="EC" id="2.7.1.144"/>
    </reaction>
</comment>
<dbReference type="InterPro" id="IPR017583">
    <property type="entry name" value="Tagatose/fructose_Pkinase"/>
</dbReference>
<dbReference type="AlphaFoldDB" id="A0A4R8GPQ2"/>
<sequence>MIITLTLNPAVDKTVKISKFTLGALNRIKAVRKDAGGKGINVSKVISELGGETKAFGFIGGSSGGFIKESLSKLNIYHNFTLVKDDTRTNLKIIDINNKQETEVNEPGPQITNIELCKLEKGLLDSIDQNDLIIMGGSLPQGLPQNTYASLIEEVQSKGAKVILDTSNKPLIEGLKAKPYLVKPNLDELETLFNKRLDSIDKIVESGKKLYQQGIKIVVISLGGEGSIVISREGVWKIRPPKVKVASTIGAGDTLVGSLSLKLNEGVDLKEALLYATAASASTVTKAGTQICSKEEVKNLVKEVKIEILE</sequence>
<evidence type="ECO:0000256" key="4">
    <source>
        <dbReference type="ARBA" id="ARBA00022777"/>
    </source>
</evidence>
<keyword evidence="11" id="KW-1185">Reference proteome</keyword>
<dbReference type="GO" id="GO:0009024">
    <property type="term" value="F:tagatose-6-phosphate kinase activity"/>
    <property type="evidence" value="ECO:0007669"/>
    <property type="project" value="UniProtKB-EC"/>
</dbReference>
<dbReference type="SUPFAM" id="SSF53613">
    <property type="entry name" value="Ribokinase-like"/>
    <property type="match status" value="1"/>
</dbReference>
<accession>A0A4R8GPQ2</accession>
<evidence type="ECO:0000259" key="9">
    <source>
        <dbReference type="Pfam" id="PF00294"/>
    </source>
</evidence>
<dbReference type="PANTHER" id="PTHR46566">
    <property type="entry name" value="1-PHOSPHOFRUCTOKINASE-RELATED"/>
    <property type="match status" value="1"/>
</dbReference>
<keyword evidence="7" id="KW-0423">Lactose metabolism</keyword>
<name>A0A4R8GPQ2_9FIRM</name>
<protein>
    <recommendedName>
        <fullName evidence="7">Tagatose-6-phosphate kinase</fullName>
        <ecNumber evidence="7">2.7.1.144</ecNumber>
    </recommendedName>
</protein>
<dbReference type="InterPro" id="IPR022463">
    <property type="entry name" value="1-PFruKinase"/>
</dbReference>
<dbReference type="GO" id="GO:0044281">
    <property type="term" value="P:small molecule metabolic process"/>
    <property type="evidence" value="ECO:0007669"/>
    <property type="project" value="UniProtKB-ARBA"/>
</dbReference>
<evidence type="ECO:0000256" key="5">
    <source>
        <dbReference type="ARBA" id="ARBA00022840"/>
    </source>
</evidence>
<gene>
    <name evidence="10" type="ORF">C7959_14614</name>
</gene>
<organism evidence="10 11">
    <name type="scientific">Orenia marismortui</name>
    <dbReference type="NCBI Taxonomy" id="46469"/>
    <lineage>
        <taxon>Bacteria</taxon>
        <taxon>Bacillati</taxon>
        <taxon>Bacillota</taxon>
        <taxon>Clostridia</taxon>
        <taxon>Halanaerobiales</taxon>
        <taxon>Halobacteroidaceae</taxon>
        <taxon>Orenia</taxon>
    </lineage>
</organism>
<keyword evidence="3 7" id="KW-0547">Nucleotide-binding</keyword>
<dbReference type="NCBIfam" id="TIGR03828">
    <property type="entry name" value="pfkB"/>
    <property type="match status" value="1"/>
</dbReference>
<dbReference type="InterPro" id="IPR029056">
    <property type="entry name" value="Ribokinase-like"/>
</dbReference>
<dbReference type="Pfam" id="PF00294">
    <property type="entry name" value="PfkB"/>
    <property type="match status" value="1"/>
</dbReference>
<dbReference type="Gene3D" id="3.40.1190.20">
    <property type="match status" value="1"/>
</dbReference>
<dbReference type="EMBL" id="SOEG01000046">
    <property type="protein sequence ID" value="TDX45304.1"/>
    <property type="molecule type" value="Genomic_DNA"/>
</dbReference>
<keyword evidence="4 8" id="KW-0418">Kinase</keyword>
<dbReference type="CDD" id="cd01164">
    <property type="entry name" value="FruK_PfkB_like"/>
    <property type="match status" value="1"/>
</dbReference>
<dbReference type="Proteomes" id="UP000295832">
    <property type="component" value="Unassembled WGS sequence"/>
</dbReference>
<proteinExistence type="inferred from homology"/>